<proteinExistence type="predicted"/>
<protein>
    <submittedName>
        <fullName evidence="1">Uncharacterized protein</fullName>
    </submittedName>
</protein>
<evidence type="ECO:0000313" key="1">
    <source>
        <dbReference type="EMBL" id="GES79119.1"/>
    </source>
</evidence>
<dbReference type="EMBL" id="BLAL01000043">
    <property type="protein sequence ID" value="GES79119.1"/>
    <property type="molecule type" value="Genomic_DNA"/>
</dbReference>
<sequence length="141" mass="16435">MVQSHCGIMSIKRQRKYETVKVRINLTYCIDAYFMNGTRYEFTCKGKELMTQWYPGNMTCKDIKEETQYRLCKEICIDVKTINGATYVRNHIKNYNLKGVKIIVITTVQRNWNNGIRTKRGISGKRLLGSCLSLLLGYIFS</sequence>
<dbReference type="Proteomes" id="UP000615446">
    <property type="component" value="Unassembled WGS sequence"/>
</dbReference>
<organism evidence="1 2">
    <name type="scientific">Rhizophagus clarus</name>
    <dbReference type="NCBI Taxonomy" id="94130"/>
    <lineage>
        <taxon>Eukaryota</taxon>
        <taxon>Fungi</taxon>
        <taxon>Fungi incertae sedis</taxon>
        <taxon>Mucoromycota</taxon>
        <taxon>Glomeromycotina</taxon>
        <taxon>Glomeromycetes</taxon>
        <taxon>Glomerales</taxon>
        <taxon>Glomeraceae</taxon>
        <taxon>Rhizophagus</taxon>
    </lineage>
</organism>
<reference evidence="1" key="1">
    <citation type="submission" date="2019-10" db="EMBL/GenBank/DDBJ databases">
        <title>Conservation and host-specific expression of non-tandemly repeated heterogenous ribosome RNA gene in arbuscular mycorrhizal fungi.</title>
        <authorList>
            <person name="Maeda T."/>
            <person name="Kobayashi Y."/>
            <person name="Nakagawa T."/>
            <person name="Ezawa T."/>
            <person name="Yamaguchi K."/>
            <person name="Bino T."/>
            <person name="Nishimoto Y."/>
            <person name="Shigenobu S."/>
            <person name="Kawaguchi M."/>
        </authorList>
    </citation>
    <scope>NUCLEOTIDE SEQUENCE</scope>
    <source>
        <strain evidence="1">HR1</strain>
    </source>
</reference>
<dbReference type="AlphaFoldDB" id="A0A8H3L1Y5"/>
<name>A0A8H3L1Y5_9GLOM</name>
<gene>
    <name evidence="1" type="ORF">RCL2_000643200</name>
</gene>
<accession>A0A8H3L1Y5</accession>
<evidence type="ECO:0000313" key="2">
    <source>
        <dbReference type="Proteomes" id="UP000615446"/>
    </source>
</evidence>
<comment type="caution">
    <text evidence="1">The sequence shown here is derived from an EMBL/GenBank/DDBJ whole genome shotgun (WGS) entry which is preliminary data.</text>
</comment>